<organism evidence="8 9">
    <name type="scientific">Robertmurraya mangrovi</name>
    <dbReference type="NCBI Taxonomy" id="3098077"/>
    <lineage>
        <taxon>Bacteria</taxon>
        <taxon>Bacillati</taxon>
        <taxon>Bacillota</taxon>
        <taxon>Bacilli</taxon>
        <taxon>Bacillales</taxon>
        <taxon>Bacillaceae</taxon>
        <taxon>Robertmurraya</taxon>
    </lineage>
</organism>
<feature type="transmembrane region" description="Helical" evidence="6">
    <location>
        <begin position="309"/>
        <end position="333"/>
    </location>
</feature>
<dbReference type="PROSITE" id="PS50850">
    <property type="entry name" value="MFS"/>
    <property type="match status" value="1"/>
</dbReference>
<keyword evidence="2" id="KW-0813">Transport</keyword>
<evidence type="ECO:0000256" key="2">
    <source>
        <dbReference type="ARBA" id="ARBA00022448"/>
    </source>
</evidence>
<dbReference type="InterPro" id="IPR050930">
    <property type="entry name" value="MFS_Vesicular_Transporter"/>
</dbReference>
<dbReference type="PANTHER" id="PTHR23506">
    <property type="entry name" value="GH10249P"/>
    <property type="match status" value="1"/>
</dbReference>
<accession>A0ABU5IYX0</accession>
<protein>
    <submittedName>
        <fullName evidence="8">MFS transporter</fullName>
    </submittedName>
</protein>
<evidence type="ECO:0000256" key="4">
    <source>
        <dbReference type="ARBA" id="ARBA00022989"/>
    </source>
</evidence>
<dbReference type="InterPro" id="IPR020846">
    <property type="entry name" value="MFS_dom"/>
</dbReference>
<feature type="transmembrane region" description="Helical" evidence="6">
    <location>
        <begin position="209"/>
        <end position="231"/>
    </location>
</feature>
<keyword evidence="3 6" id="KW-0812">Transmembrane</keyword>
<dbReference type="Proteomes" id="UP001290455">
    <property type="component" value="Unassembled WGS sequence"/>
</dbReference>
<proteinExistence type="predicted"/>
<reference evidence="8 9" key="1">
    <citation type="submission" date="2023-11" db="EMBL/GenBank/DDBJ databases">
        <title>Bacillus jintuensis, isolated from a mudflat on the Beibu Gulf coast.</title>
        <authorList>
            <person name="Li M."/>
        </authorList>
    </citation>
    <scope>NUCLEOTIDE SEQUENCE [LARGE SCALE GENOMIC DNA]</scope>
    <source>
        <strain evidence="8 9">31A1R</strain>
    </source>
</reference>
<feature type="transmembrane region" description="Helical" evidence="6">
    <location>
        <begin position="165"/>
        <end position="182"/>
    </location>
</feature>
<comment type="subcellular location">
    <subcellularLocation>
        <location evidence="1">Cell membrane</location>
        <topology evidence="1">Multi-pass membrane protein</topology>
    </subcellularLocation>
</comment>
<comment type="caution">
    <text evidence="8">The sequence shown here is derived from an EMBL/GenBank/DDBJ whole genome shotgun (WGS) entry which is preliminary data.</text>
</comment>
<dbReference type="RefSeq" id="WP_322446623.1">
    <property type="nucleotide sequence ID" value="NZ_JAXOFX010000006.1"/>
</dbReference>
<dbReference type="SUPFAM" id="SSF103473">
    <property type="entry name" value="MFS general substrate transporter"/>
    <property type="match status" value="1"/>
</dbReference>
<feature type="transmembrane region" description="Helical" evidence="6">
    <location>
        <begin position="75"/>
        <end position="92"/>
    </location>
</feature>
<feature type="transmembrane region" description="Helical" evidence="6">
    <location>
        <begin position="243"/>
        <end position="264"/>
    </location>
</feature>
<evidence type="ECO:0000313" key="9">
    <source>
        <dbReference type="Proteomes" id="UP001290455"/>
    </source>
</evidence>
<dbReference type="EMBL" id="JAXOFX010000006">
    <property type="protein sequence ID" value="MDZ5472331.1"/>
    <property type="molecule type" value="Genomic_DNA"/>
</dbReference>
<keyword evidence="9" id="KW-1185">Reference proteome</keyword>
<dbReference type="Gene3D" id="1.20.1250.20">
    <property type="entry name" value="MFS general substrate transporter like domains"/>
    <property type="match status" value="1"/>
</dbReference>
<dbReference type="PANTHER" id="PTHR23506:SF23">
    <property type="entry name" value="GH10249P"/>
    <property type="match status" value="1"/>
</dbReference>
<name>A0ABU5IYX0_9BACI</name>
<evidence type="ECO:0000256" key="6">
    <source>
        <dbReference type="SAM" id="Phobius"/>
    </source>
</evidence>
<feature type="transmembrane region" description="Helical" evidence="6">
    <location>
        <begin position="373"/>
        <end position="393"/>
    </location>
</feature>
<feature type="transmembrane region" description="Helical" evidence="6">
    <location>
        <begin position="142"/>
        <end position="159"/>
    </location>
</feature>
<evidence type="ECO:0000256" key="5">
    <source>
        <dbReference type="ARBA" id="ARBA00023136"/>
    </source>
</evidence>
<dbReference type="Pfam" id="PF07690">
    <property type="entry name" value="MFS_1"/>
    <property type="match status" value="1"/>
</dbReference>
<sequence length="416" mass="46030">MENKKSSIVAVALITAICLAGDSMLYIVLPTHWKEVGLVSLVEVGILLSINRFVRLPLNPIIGLFYSRVNFRSGILLAVLLSGITTLGYGFAEKFELWVVLRCVWGFAWSLFKLGAFLLILQLSTDSNRGKFMGTYNGLYRLGSLLGMLLGGFLADIYGMKVISLFLGTIAFLSIPLIYKYLPTTIHTVALQIHKHKGSSSFKNGYSDILWMLGTAFLTVMILEGMFNAMLSHIINIQIAEESATYFFIGAASLAGILQAVRWGSLPFLTPRVGSLVDKSKMKPFVLFVFMIMATLSLLIISLDIPLLIWLPFLIVHLLISSSVTTIVDTMVSELASKMSNQVKIMTVFTIIADLGAALGPILGYTFEQLFGIRNVLVVCAIIILFLSIRWLLLGKFNKHSSFLNQKNHSIALDRN</sequence>
<gene>
    <name evidence="8" type="ORF">SM124_11285</name>
</gene>
<keyword evidence="5 6" id="KW-0472">Membrane</keyword>
<evidence type="ECO:0000256" key="3">
    <source>
        <dbReference type="ARBA" id="ARBA00022692"/>
    </source>
</evidence>
<feature type="transmembrane region" description="Helical" evidence="6">
    <location>
        <begin position="345"/>
        <end position="367"/>
    </location>
</feature>
<dbReference type="InterPro" id="IPR011701">
    <property type="entry name" value="MFS"/>
</dbReference>
<keyword evidence="4 6" id="KW-1133">Transmembrane helix</keyword>
<evidence type="ECO:0000313" key="8">
    <source>
        <dbReference type="EMBL" id="MDZ5472331.1"/>
    </source>
</evidence>
<evidence type="ECO:0000256" key="1">
    <source>
        <dbReference type="ARBA" id="ARBA00004651"/>
    </source>
</evidence>
<feature type="transmembrane region" description="Helical" evidence="6">
    <location>
        <begin position="98"/>
        <end position="121"/>
    </location>
</feature>
<feature type="domain" description="Major facilitator superfamily (MFS) profile" evidence="7">
    <location>
        <begin position="7"/>
        <end position="398"/>
    </location>
</feature>
<dbReference type="InterPro" id="IPR036259">
    <property type="entry name" value="MFS_trans_sf"/>
</dbReference>
<evidence type="ECO:0000259" key="7">
    <source>
        <dbReference type="PROSITE" id="PS50850"/>
    </source>
</evidence>
<feature type="transmembrane region" description="Helical" evidence="6">
    <location>
        <begin position="285"/>
        <end position="303"/>
    </location>
</feature>